<dbReference type="AlphaFoldDB" id="U5VYS3"/>
<reference evidence="1 2" key="1">
    <citation type="journal article" date="2014" name="J. Biotechnol.">
        <title>Complete genome sequence of the actinobacterium Actinoplanes friuliensis HAG 010964, producer of the lipopeptide antibiotic friulimycin.</title>
        <authorList>
            <person name="Ruckert C."/>
            <person name="Szczepanowski R."/>
            <person name="Albersmeier A."/>
            <person name="Goesmann A."/>
            <person name="Fischer N."/>
            <person name="Steinkamper A."/>
            <person name="Puhler A."/>
            <person name="Biener R."/>
            <person name="Schwartz D."/>
            <person name="Kalinowski J."/>
        </authorList>
    </citation>
    <scope>NUCLEOTIDE SEQUENCE [LARGE SCALE GENOMIC DNA]</scope>
    <source>
        <strain evidence="1 2">DSM 7358</strain>
    </source>
</reference>
<evidence type="ECO:0000313" key="1">
    <source>
        <dbReference type="EMBL" id="AGZ42098.1"/>
    </source>
</evidence>
<accession>U5VYS3</accession>
<gene>
    <name evidence="1" type="ORF">AFR_19130</name>
</gene>
<dbReference type="KEGG" id="afs:AFR_19130"/>
<protein>
    <submittedName>
        <fullName evidence="1">Uncharacterized protein</fullName>
    </submittedName>
</protein>
<organism evidence="1 2">
    <name type="scientific">Actinoplanes friuliensis DSM 7358</name>
    <dbReference type="NCBI Taxonomy" id="1246995"/>
    <lineage>
        <taxon>Bacteria</taxon>
        <taxon>Bacillati</taxon>
        <taxon>Actinomycetota</taxon>
        <taxon>Actinomycetes</taxon>
        <taxon>Micromonosporales</taxon>
        <taxon>Micromonosporaceae</taxon>
        <taxon>Actinoplanes</taxon>
    </lineage>
</organism>
<dbReference type="PATRIC" id="fig|1246995.3.peg.3885"/>
<dbReference type="Proteomes" id="UP000017746">
    <property type="component" value="Chromosome"/>
</dbReference>
<dbReference type="HOGENOM" id="CLU_2566176_0_0_11"/>
<evidence type="ECO:0000313" key="2">
    <source>
        <dbReference type="Proteomes" id="UP000017746"/>
    </source>
</evidence>
<sequence>MRKIACPVCGQDWLRWYRVKDDGLTFLLCPECDSVWLPGQDPSPTARQDLSELLGYPQVHGTEWDLIEPCAAPHD</sequence>
<dbReference type="EMBL" id="CP006272">
    <property type="protein sequence ID" value="AGZ42098.1"/>
    <property type="molecule type" value="Genomic_DNA"/>
</dbReference>
<proteinExistence type="predicted"/>
<name>U5VYS3_9ACTN</name>
<keyword evidence="2" id="KW-1185">Reference proteome</keyword>
<dbReference type="STRING" id="1246995.AFR_19130"/>